<dbReference type="GO" id="GO:0016579">
    <property type="term" value="P:protein deubiquitination"/>
    <property type="evidence" value="ECO:0007669"/>
    <property type="project" value="InterPro"/>
</dbReference>
<organism evidence="9 10">
    <name type="scientific">Euplotes crassus</name>
    <dbReference type="NCBI Taxonomy" id="5936"/>
    <lineage>
        <taxon>Eukaryota</taxon>
        <taxon>Sar</taxon>
        <taxon>Alveolata</taxon>
        <taxon>Ciliophora</taxon>
        <taxon>Intramacronucleata</taxon>
        <taxon>Spirotrichea</taxon>
        <taxon>Hypotrichia</taxon>
        <taxon>Euplotida</taxon>
        <taxon>Euplotidae</taxon>
        <taxon>Moneuplotes</taxon>
    </lineage>
</organism>
<evidence type="ECO:0000313" key="9">
    <source>
        <dbReference type="EMBL" id="CAI2369420.1"/>
    </source>
</evidence>
<evidence type="ECO:0000256" key="5">
    <source>
        <dbReference type="ARBA" id="ARBA00022786"/>
    </source>
</evidence>
<dbReference type="InterPro" id="IPR038765">
    <property type="entry name" value="Papain-like_cys_pep_sf"/>
</dbReference>
<dbReference type="Pfam" id="PF00443">
    <property type="entry name" value="UCH"/>
    <property type="match status" value="1"/>
</dbReference>
<dbReference type="PANTHER" id="PTHR21646:SF24">
    <property type="entry name" value="UBIQUITIN CARBOXYL-TERMINAL HYDROLASE"/>
    <property type="match status" value="1"/>
</dbReference>
<name>A0AAD1UR09_EUPCR</name>
<dbReference type="Proteomes" id="UP001295684">
    <property type="component" value="Unassembled WGS sequence"/>
</dbReference>
<reference evidence="9" key="1">
    <citation type="submission" date="2023-07" db="EMBL/GenBank/DDBJ databases">
        <authorList>
            <consortium name="AG Swart"/>
            <person name="Singh M."/>
            <person name="Singh A."/>
            <person name="Seah K."/>
            <person name="Emmerich C."/>
        </authorList>
    </citation>
    <scope>NUCLEOTIDE SEQUENCE</scope>
    <source>
        <strain evidence="9">DP1</strain>
    </source>
</reference>
<dbReference type="GO" id="GO:0004843">
    <property type="term" value="F:cysteine-type deubiquitinase activity"/>
    <property type="evidence" value="ECO:0007669"/>
    <property type="project" value="UniProtKB-EC"/>
</dbReference>
<keyword evidence="7" id="KW-0788">Thiol protease</keyword>
<keyword evidence="5" id="KW-0833">Ubl conjugation pathway</keyword>
<comment type="caution">
    <text evidence="9">The sequence shown here is derived from an EMBL/GenBank/DDBJ whole genome shotgun (WGS) entry which is preliminary data.</text>
</comment>
<dbReference type="GO" id="GO:0006508">
    <property type="term" value="P:proteolysis"/>
    <property type="evidence" value="ECO:0007669"/>
    <property type="project" value="UniProtKB-KW"/>
</dbReference>
<evidence type="ECO:0000259" key="8">
    <source>
        <dbReference type="PROSITE" id="PS50235"/>
    </source>
</evidence>
<evidence type="ECO:0000256" key="4">
    <source>
        <dbReference type="ARBA" id="ARBA00022670"/>
    </source>
</evidence>
<feature type="domain" description="USP" evidence="8">
    <location>
        <begin position="110"/>
        <end position="425"/>
    </location>
</feature>
<dbReference type="PROSITE" id="PS50235">
    <property type="entry name" value="USP_3"/>
    <property type="match status" value="1"/>
</dbReference>
<keyword evidence="10" id="KW-1185">Reference proteome</keyword>
<gene>
    <name evidence="9" type="ORF">ECRASSUSDP1_LOCUS10720</name>
</gene>
<evidence type="ECO:0000256" key="3">
    <source>
        <dbReference type="ARBA" id="ARBA00012759"/>
    </source>
</evidence>
<evidence type="ECO:0000256" key="6">
    <source>
        <dbReference type="ARBA" id="ARBA00022801"/>
    </source>
</evidence>
<comment type="similarity">
    <text evidence="2">Belongs to the peptidase C19 family.</text>
</comment>
<comment type="catalytic activity">
    <reaction evidence="1">
        <text>Thiol-dependent hydrolysis of ester, thioester, amide, peptide and isopeptide bonds formed by the C-terminal Gly of ubiquitin (a 76-residue protein attached to proteins as an intracellular targeting signal).</text>
        <dbReference type="EC" id="3.4.19.12"/>
    </reaction>
</comment>
<sequence length="426" mass="49628">MGMSCCFWGERLQDCRSHKVRNQNRKNKKKCDILDHFPKIHRSVNSSSQEEDSGKDDSKIQWEFSDDSFEGQDSVSELGGMYNRKELESTVGTEGERKFSEEGKEEYGNKGIINPRFDCFINSTLQVLLSIPGFVEYFYGNNVNIIGDDLKLNTYFDEVEGNDKRYSSRLRQLMIKYFSHQPGPVNNERFRALFDGEYPSHEQNDSLQFLMSLFELLQYENNPKCQTFCSSGHNDDNEAWEKYKAENTSIIDKLFVGMYKTTFKCKDCNEGVEVYEEFKSYPLECYSKKQKKSFRSFIKEPKVDHSQMMCKACNGIKDCKIVKKIIRHPKYLIFAFQRLDTSTNKKITAMMDLPKKFTVQSSDNNPITFSLHSCILHFGSLNSGHYTAICKRGSSWYHFNDCQVTKIPNKEVKTSNAYILFYKQEN</sequence>
<evidence type="ECO:0000256" key="2">
    <source>
        <dbReference type="ARBA" id="ARBA00009085"/>
    </source>
</evidence>
<keyword evidence="6" id="KW-0378">Hydrolase</keyword>
<dbReference type="InterPro" id="IPR028889">
    <property type="entry name" value="USP"/>
</dbReference>
<evidence type="ECO:0000256" key="1">
    <source>
        <dbReference type="ARBA" id="ARBA00000707"/>
    </source>
</evidence>
<evidence type="ECO:0000313" key="10">
    <source>
        <dbReference type="Proteomes" id="UP001295684"/>
    </source>
</evidence>
<dbReference type="InterPro" id="IPR001394">
    <property type="entry name" value="Peptidase_C19_UCH"/>
</dbReference>
<accession>A0AAD1UR09</accession>
<dbReference type="EMBL" id="CAMPGE010010572">
    <property type="protein sequence ID" value="CAI2369420.1"/>
    <property type="molecule type" value="Genomic_DNA"/>
</dbReference>
<dbReference type="AlphaFoldDB" id="A0AAD1UR09"/>
<dbReference type="SUPFAM" id="SSF54001">
    <property type="entry name" value="Cysteine proteinases"/>
    <property type="match status" value="1"/>
</dbReference>
<dbReference type="Gene3D" id="3.90.70.10">
    <property type="entry name" value="Cysteine proteinases"/>
    <property type="match status" value="1"/>
</dbReference>
<dbReference type="EC" id="3.4.19.12" evidence="3"/>
<protein>
    <recommendedName>
        <fullName evidence="3">ubiquitinyl hydrolase 1</fullName>
        <ecNumber evidence="3">3.4.19.12</ecNumber>
    </recommendedName>
</protein>
<dbReference type="PANTHER" id="PTHR21646">
    <property type="entry name" value="UBIQUITIN CARBOXYL-TERMINAL HYDROLASE"/>
    <property type="match status" value="1"/>
</dbReference>
<keyword evidence="4" id="KW-0645">Protease</keyword>
<evidence type="ECO:0000256" key="7">
    <source>
        <dbReference type="ARBA" id="ARBA00022807"/>
    </source>
</evidence>
<proteinExistence type="inferred from homology"/>
<dbReference type="InterPro" id="IPR050185">
    <property type="entry name" value="Ub_carboxyl-term_hydrolase"/>
</dbReference>